<dbReference type="EMBL" id="BMLI01000001">
    <property type="protein sequence ID" value="GGM90229.1"/>
    <property type="molecule type" value="Genomic_DNA"/>
</dbReference>
<keyword evidence="3" id="KW-1185">Reference proteome</keyword>
<dbReference type="Proteomes" id="UP000632339">
    <property type="component" value="Unassembled WGS sequence"/>
</dbReference>
<proteinExistence type="predicted"/>
<dbReference type="InterPro" id="IPR051043">
    <property type="entry name" value="Sulfatase_Mod_Factor_Kinase"/>
</dbReference>
<dbReference type="Gene3D" id="3.90.1580.10">
    <property type="entry name" value="paralog of FGE (formylglycine-generating enzyme)"/>
    <property type="match status" value="1"/>
</dbReference>
<dbReference type="SUPFAM" id="SSF56436">
    <property type="entry name" value="C-type lectin-like"/>
    <property type="match status" value="1"/>
</dbReference>
<protein>
    <recommendedName>
        <fullName evidence="1">Sulfatase-modifying factor enzyme-like domain-containing protein</fullName>
    </recommendedName>
</protein>
<dbReference type="RefSeq" id="WP_019943653.1">
    <property type="nucleotide sequence ID" value="NZ_BMLI01000001.1"/>
</dbReference>
<gene>
    <name evidence="2" type="ORF">GCM10010967_23980</name>
</gene>
<name>A0ABQ2HSD2_9BACT</name>
<dbReference type="InterPro" id="IPR042095">
    <property type="entry name" value="SUMF_sf"/>
</dbReference>
<evidence type="ECO:0000259" key="1">
    <source>
        <dbReference type="Pfam" id="PF03781"/>
    </source>
</evidence>
<dbReference type="PANTHER" id="PTHR23150:SF19">
    <property type="entry name" value="FORMYLGLYCINE-GENERATING ENZYME"/>
    <property type="match status" value="1"/>
</dbReference>
<sequence length="723" mass="82933">MYYKIAILALATLLVTRERLTAQERKTPNPADSYYQLIEAPSAPEKWDRWREQMRQLRDSVRWHAGYTEENYRKEQFKWASAAYSTFFLMANEKSLYDHQGNFDITACIQKYEQEYGGVDVVVLWPTYPQLGFDQRTQFDFYRNLPGGMAGLKKLASDLHAMGKKLMIAYNPWDDIGRKQGTRDEDELLKMVSEIGADGVYLDTISNVDGFFNELQKSRKGAILQSEIPINAGALNLVHQSWLEVGWNEKYKNLEFGEVPHLVRNRWLQQKHLIYRLSRFSHEQSTLLQNAWVNGCGLVIWENVFGTVNPLNPRDRYYYGAMLPVLREYSTFFTEGEWTPLFPVKLNRVYASEWRLGKKTLWTVVNRQDQRAVGKLLEQSHRAGTRYFDLITGREMKTDVKNKEVSIYADYGPKAISGILAVPEDDCTPAFYTFLKKQAEAFEKAKWTTDVRLPEHLLKAVIPTRKYTSRILPKGMVPIAVPSDSARMVFMFRQRECGFYPVGNFVDYSFSQTRNEITQANIAVKLNAFAMDRTLVTNQQFAVFLKSSGYQPAHENNFLKHWIAGKPPKGLENHPVVYIDLNDARAYAKWAGKRLPTEAEWQWAAQNGDAATAFPWGNQMDSTVVNTGQWSGTTPVEKFSGGKTKAGLFDMSGNVWQLTESERTDGYNNYCILRGGGWYINRASEWYADQGAQKTGFGAKYLLTWPGLDRCATVGFRCVADIE</sequence>
<dbReference type="Pfam" id="PF03781">
    <property type="entry name" value="FGE-sulfatase"/>
    <property type="match status" value="1"/>
</dbReference>
<reference evidence="3" key="1">
    <citation type="journal article" date="2019" name="Int. J. Syst. Evol. Microbiol.">
        <title>The Global Catalogue of Microorganisms (GCM) 10K type strain sequencing project: providing services to taxonomists for standard genome sequencing and annotation.</title>
        <authorList>
            <consortium name="The Broad Institute Genomics Platform"/>
            <consortium name="The Broad Institute Genome Sequencing Center for Infectious Disease"/>
            <person name="Wu L."/>
            <person name="Ma J."/>
        </authorList>
    </citation>
    <scope>NUCLEOTIDE SEQUENCE [LARGE SCALE GENOMIC DNA]</scope>
    <source>
        <strain evidence="3">CGMCC 1.6375</strain>
    </source>
</reference>
<evidence type="ECO:0000313" key="3">
    <source>
        <dbReference type="Proteomes" id="UP000632339"/>
    </source>
</evidence>
<dbReference type="PANTHER" id="PTHR23150">
    <property type="entry name" value="SULFATASE MODIFYING FACTOR 1, 2"/>
    <property type="match status" value="1"/>
</dbReference>
<accession>A0ABQ2HSD2</accession>
<evidence type="ECO:0000313" key="2">
    <source>
        <dbReference type="EMBL" id="GGM90229.1"/>
    </source>
</evidence>
<comment type="caution">
    <text evidence="2">The sequence shown here is derived from an EMBL/GenBank/DDBJ whole genome shotgun (WGS) entry which is preliminary data.</text>
</comment>
<dbReference type="InterPro" id="IPR016187">
    <property type="entry name" value="CTDL_fold"/>
</dbReference>
<organism evidence="2 3">
    <name type="scientific">Dyadobacter beijingensis</name>
    <dbReference type="NCBI Taxonomy" id="365489"/>
    <lineage>
        <taxon>Bacteria</taxon>
        <taxon>Pseudomonadati</taxon>
        <taxon>Bacteroidota</taxon>
        <taxon>Cytophagia</taxon>
        <taxon>Cytophagales</taxon>
        <taxon>Spirosomataceae</taxon>
        <taxon>Dyadobacter</taxon>
    </lineage>
</organism>
<dbReference type="InterPro" id="IPR005532">
    <property type="entry name" value="SUMF_dom"/>
</dbReference>
<feature type="domain" description="Sulfatase-modifying factor enzyme-like" evidence="1">
    <location>
        <begin position="503"/>
        <end position="681"/>
    </location>
</feature>